<dbReference type="AlphaFoldDB" id="A0A974BU02"/>
<evidence type="ECO:0000313" key="1">
    <source>
        <dbReference type="EMBL" id="OCT60913.1"/>
    </source>
</evidence>
<sequence>MNSICPPVLGLHFFPRDPKMNGLLPEAFITALNIMGQGEALAQSFGLLAIGLAGEKHGHLNIRPVQWDVHSL</sequence>
<accession>A0A974BU02</accession>
<proteinExistence type="predicted"/>
<organism evidence="1 2">
    <name type="scientific">Xenopus laevis</name>
    <name type="common">African clawed frog</name>
    <dbReference type="NCBI Taxonomy" id="8355"/>
    <lineage>
        <taxon>Eukaryota</taxon>
        <taxon>Metazoa</taxon>
        <taxon>Chordata</taxon>
        <taxon>Craniata</taxon>
        <taxon>Vertebrata</taxon>
        <taxon>Euteleostomi</taxon>
        <taxon>Amphibia</taxon>
        <taxon>Batrachia</taxon>
        <taxon>Anura</taxon>
        <taxon>Pipoidea</taxon>
        <taxon>Pipidae</taxon>
        <taxon>Xenopodinae</taxon>
        <taxon>Xenopus</taxon>
        <taxon>Xenopus</taxon>
    </lineage>
</organism>
<name>A0A974BU02_XENLA</name>
<protein>
    <submittedName>
        <fullName evidence="1">Uncharacterized protein</fullName>
    </submittedName>
</protein>
<dbReference type="EMBL" id="CM004483">
    <property type="protein sequence ID" value="OCT60913.1"/>
    <property type="molecule type" value="Genomic_DNA"/>
</dbReference>
<reference evidence="2" key="1">
    <citation type="journal article" date="2016" name="Nature">
        <title>Genome evolution in the allotetraploid frog Xenopus laevis.</title>
        <authorList>
            <person name="Session A.M."/>
            <person name="Uno Y."/>
            <person name="Kwon T."/>
            <person name="Chapman J.A."/>
            <person name="Toyoda A."/>
            <person name="Takahashi S."/>
            <person name="Fukui A."/>
            <person name="Hikosaka A."/>
            <person name="Suzuki A."/>
            <person name="Kondo M."/>
            <person name="van Heeringen S.J."/>
            <person name="Quigley I."/>
            <person name="Heinz S."/>
            <person name="Ogino H."/>
            <person name="Ochi H."/>
            <person name="Hellsten U."/>
            <person name="Lyons J.B."/>
            <person name="Simakov O."/>
            <person name="Putnam N."/>
            <person name="Stites J."/>
            <person name="Kuroki Y."/>
            <person name="Tanaka T."/>
            <person name="Michiue T."/>
            <person name="Watanabe M."/>
            <person name="Bogdanovic O."/>
            <person name="Lister R."/>
            <person name="Georgiou G."/>
            <person name="Paranjpe S.S."/>
            <person name="van Kruijsbergen I."/>
            <person name="Shu S."/>
            <person name="Carlson J."/>
            <person name="Kinoshita T."/>
            <person name="Ohta Y."/>
            <person name="Mawaribuchi S."/>
            <person name="Jenkins J."/>
            <person name="Grimwood J."/>
            <person name="Schmutz J."/>
            <person name="Mitros T."/>
            <person name="Mozaffari S.V."/>
            <person name="Suzuki Y."/>
            <person name="Haramoto Y."/>
            <person name="Yamamoto T.S."/>
            <person name="Takagi C."/>
            <person name="Heald R."/>
            <person name="Miller K."/>
            <person name="Haudenschild C."/>
            <person name="Kitzman J."/>
            <person name="Nakayama T."/>
            <person name="Izutsu Y."/>
            <person name="Robert J."/>
            <person name="Fortriede J."/>
            <person name="Burns K."/>
            <person name="Lotay V."/>
            <person name="Karimi K."/>
            <person name="Yasuoka Y."/>
            <person name="Dichmann D.S."/>
            <person name="Flajnik M.F."/>
            <person name="Houston D.W."/>
            <person name="Shendure J."/>
            <person name="DuPasquier L."/>
            <person name="Vize P.D."/>
            <person name="Zorn A.M."/>
            <person name="Ito M."/>
            <person name="Marcotte E.M."/>
            <person name="Wallingford J.B."/>
            <person name="Ito Y."/>
            <person name="Asashima M."/>
            <person name="Ueno N."/>
            <person name="Matsuda Y."/>
            <person name="Veenstra G.J."/>
            <person name="Fujiyama A."/>
            <person name="Harland R.M."/>
            <person name="Taira M."/>
            <person name="Rokhsar D.S."/>
        </authorList>
    </citation>
    <scope>NUCLEOTIDE SEQUENCE [LARGE SCALE GENOMIC DNA]</scope>
    <source>
        <strain evidence="2">J</strain>
    </source>
</reference>
<gene>
    <name evidence="1" type="ORF">XELAEV_18046937mg</name>
</gene>
<evidence type="ECO:0000313" key="2">
    <source>
        <dbReference type="Proteomes" id="UP000694892"/>
    </source>
</evidence>
<dbReference type="Proteomes" id="UP000694892">
    <property type="component" value="Chromosome 9_10S"/>
</dbReference>